<evidence type="ECO:0000256" key="1">
    <source>
        <dbReference type="SAM" id="MobiDB-lite"/>
    </source>
</evidence>
<organism evidence="2 3">
    <name type="scientific">Pseudoalteromonas ruthenica</name>
    <dbReference type="NCBI Taxonomy" id="151081"/>
    <lineage>
        <taxon>Bacteria</taxon>
        <taxon>Pseudomonadati</taxon>
        <taxon>Pseudomonadota</taxon>
        <taxon>Gammaproteobacteria</taxon>
        <taxon>Alteromonadales</taxon>
        <taxon>Pseudoalteromonadaceae</taxon>
        <taxon>Pseudoalteromonas</taxon>
    </lineage>
</organism>
<name>A0A5S3Z8U2_9GAMM</name>
<proteinExistence type="predicted"/>
<reference evidence="2 3" key="1">
    <citation type="submission" date="2017-12" db="EMBL/GenBank/DDBJ databases">
        <authorList>
            <person name="Paulsen S."/>
            <person name="Gram L.K."/>
        </authorList>
    </citation>
    <scope>NUCLEOTIDE SEQUENCE [LARGE SCALE GENOMIC DNA]</scope>
    <source>
        <strain evidence="2 3">S2897</strain>
    </source>
</reference>
<dbReference type="AlphaFoldDB" id="A0A5S3Z8U2"/>
<dbReference type="RefSeq" id="WP_138547577.1">
    <property type="nucleotide sequence ID" value="NZ_PNCG01000003.1"/>
</dbReference>
<protein>
    <submittedName>
        <fullName evidence="2">DUF3892 domain-containing protein</fullName>
    </submittedName>
</protein>
<evidence type="ECO:0000313" key="3">
    <source>
        <dbReference type="Proteomes" id="UP000305874"/>
    </source>
</evidence>
<dbReference type="Proteomes" id="UP000305874">
    <property type="component" value="Unassembled WGS sequence"/>
</dbReference>
<dbReference type="EMBL" id="PNCG01000003">
    <property type="protein sequence ID" value="TMP88007.1"/>
    <property type="molecule type" value="Genomic_DNA"/>
</dbReference>
<dbReference type="InterPro" id="IPR024997">
    <property type="entry name" value="DUF3892"/>
</dbReference>
<reference evidence="3" key="2">
    <citation type="submission" date="2019-06" db="EMBL/GenBank/DDBJ databases">
        <title>Co-occurence of chitin degradation, pigmentation and bioactivity in marine Pseudoalteromonas.</title>
        <authorList>
            <person name="Sonnenschein E.C."/>
            <person name="Bech P.K."/>
        </authorList>
    </citation>
    <scope>NUCLEOTIDE SEQUENCE [LARGE SCALE GENOMIC DNA]</scope>
    <source>
        <strain evidence="3">S2897</strain>
    </source>
</reference>
<comment type="caution">
    <text evidence="2">The sequence shown here is derived from an EMBL/GenBank/DDBJ whole genome shotgun (WGS) entry which is preliminary data.</text>
</comment>
<sequence>MASKNKRTIVDARCDSKGNITHVKLDGNSSFTSVQKAMPIAERGDIQNAHVVHRKHTNNYIRTNPDKSHANNLDEMAKN</sequence>
<gene>
    <name evidence="2" type="ORF">CWC05_04985</name>
</gene>
<evidence type="ECO:0000313" key="2">
    <source>
        <dbReference type="EMBL" id="TMP88007.1"/>
    </source>
</evidence>
<feature type="region of interest" description="Disordered" evidence="1">
    <location>
        <begin position="57"/>
        <end position="79"/>
    </location>
</feature>
<dbReference type="Pfam" id="PF13031">
    <property type="entry name" value="DUF3892"/>
    <property type="match status" value="1"/>
</dbReference>
<accession>A0A5S3Z8U2</accession>